<evidence type="ECO:0000313" key="2">
    <source>
        <dbReference type="EMBL" id="CRK22925.1"/>
    </source>
</evidence>
<dbReference type="GO" id="GO:0004864">
    <property type="term" value="F:protein phosphatase inhibitor activity"/>
    <property type="evidence" value="ECO:0007669"/>
    <property type="project" value="InterPro"/>
</dbReference>
<evidence type="ECO:0000256" key="1">
    <source>
        <dbReference type="SAM" id="MobiDB-lite"/>
    </source>
</evidence>
<feature type="region of interest" description="Disordered" evidence="1">
    <location>
        <begin position="1"/>
        <end position="92"/>
    </location>
</feature>
<reference evidence="2 3" key="1">
    <citation type="submission" date="2015-05" db="EMBL/GenBank/DDBJ databases">
        <authorList>
            <person name="Wang D.B."/>
            <person name="Wang M."/>
        </authorList>
    </citation>
    <scope>NUCLEOTIDE SEQUENCE [LARGE SCALE GENOMIC DNA]</scope>
    <source>
        <strain evidence="2">VL1</strain>
    </source>
</reference>
<feature type="non-terminal residue" evidence="2">
    <location>
        <position position="92"/>
    </location>
</feature>
<keyword evidence="3" id="KW-1185">Reference proteome</keyword>
<accession>A0A0G4LML7</accession>
<organism evidence="2 3">
    <name type="scientific">Verticillium longisporum</name>
    <name type="common">Verticillium dahliae var. longisporum</name>
    <dbReference type="NCBI Taxonomy" id="100787"/>
    <lineage>
        <taxon>Eukaryota</taxon>
        <taxon>Fungi</taxon>
        <taxon>Dikarya</taxon>
        <taxon>Ascomycota</taxon>
        <taxon>Pezizomycotina</taxon>
        <taxon>Sordariomycetes</taxon>
        <taxon>Hypocreomycetidae</taxon>
        <taxon>Glomerellales</taxon>
        <taxon>Plectosphaerellaceae</taxon>
        <taxon>Verticillium</taxon>
    </lineage>
</organism>
<protein>
    <submittedName>
        <fullName evidence="2">Uncharacterized protein</fullName>
    </submittedName>
</protein>
<dbReference type="Pfam" id="PF04979">
    <property type="entry name" value="IPP-2"/>
    <property type="match status" value="1"/>
</dbReference>
<dbReference type="GO" id="GO:0009966">
    <property type="term" value="P:regulation of signal transduction"/>
    <property type="evidence" value="ECO:0007669"/>
    <property type="project" value="InterPro"/>
</dbReference>
<dbReference type="AlphaFoldDB" id="A0A0G4LML7"/>
<evidence type="ECO:0000313" key="3">
    <source>
        <dbReference type="Proteomes" id="UP000044602"/>
    </source>
</evidence>
<gene>
    <name evidence="2" type="ORF">BN1708_017990</name>
</gene>
<name>A0A0G4LML7_VERLO</name>
<feature type="compositionally biased region" description="Basic and acidic residues" evidence="1">
    <location>
        <begin position="71"/>
        <end position="84"/>
    </location>
</feature>
<sequence>MKITEPKTPYAKHYDPSEDPSDEDEIMEGADPGLDAASGSVRRKTHRRPAGEDDIPDMSLGEPEEAVPESESSKEKQLKVHVDENSDSGGHG</sequence>
<feature type="compositionally biased region" description="Acidic residues" evidence="1">
    <location>
        <begin position="17"/>
        <end position="28"/>
    </location>
</feature>
<dbReference type="EMBL" id="CVQH01014858">
    <property type="protein sequence ID" value="CRK22925.1"/>
    <property type="molecule type" value="Genomic_DNA"/>
</dbReference>
<feature type="compositionally biased region" description="Acidic residues" evidence="1">
    <location>
        <begin position="52"/>
        <end position="68"/>
    </location>
</feature>
<dbReference type="InterPro" id="IPR007062">
    <property type="entry name" value="PPI-2"/>
</dbReference>
<dbReference type="Proteomes" id="UP000044602">
    <property type="component" value="Unassembled WGS sequence"/>
</dbReference>
<proteinExistence type="predicted"/>